<dbReference type="GeneID" id="65115147"/>
<reference evidence="2" key="1">
    <citation type="submission" date="2018-07" db="EMBL/GenBank/DDBJ databases">
        <authorList>
            <person name="Quirk P.G."/>
            <person name="Krulwich T.A."/>
        </authorList>
    </citation>
    <scope>NUCLEOTIDE SEQUENCE [LARGE SCALE GENOMIC DNA]</scope>
</reference>
<evidence type="ECO:0000313" key="1">
    <source>
        <dbReference type="EMBL" id="AXH66128.1"/>
    </source>
</evidence>
<name>A0A345M6K7_9CAUD</name>
<gene>
    <name evidence="1" type="primary">89</name>
    <name evidence="1" type="ORF">SEA_PLEAKLEY_89</name>
</gene>
<organism evidence="1 2">
    <name type="scientific">Gordonia phage Pleakley</name>
    <dbReference type="NCBI Taxonomy" id="2283246"/>
    <lineage>
        <taxon>Viruses</taxon>
        <taxon>Duplodnaviria</taxon>
        <taxon>Heunggongvirae</taxon>
        <taxon>Uroviricota</taxon>
        <taxon>Caudoviricetes</taxon>
        <taxon>Zierdtviridae</taxon>
        <taxon>Emilbogenvirinae</taxon>
        <taxon>Pleakleyvirus</taxon>
        <taxon>Pleakleyvirus pleakley</taxon>
    </lineage>
</organism>
<evidence type="ECO:0000313" key="2">
    <source>
        <dbReference type="Proteomes" id="UP000260273"/>
    </source>
</evidence>
<accession>A0A345M6K7</accession>
<sequence>MIATNVAERVQTGTLDVEVSAPAVYARGARVTAAGYVWDVLTDDDDTGAPRVRVICHGRRVSAVFNRWQYPRADIYEAVGRAAVGVLTGATSVALAHVPAGPGQSGYVGRVPIADSDRPFTDQHARFFAVLDLI</sequence>
<dbReference type="KEGG" id="vg:65115147"/>
<dbReference type="EMBL" id="MH576960">
    <property type="protein sequence ID" value="AXH66128.1"/>
    <property type="molecule type" value="Genomic_DNA"/>
</dbReference>
<protein>
    <submittedName>
        <fullName evidence="1">Uncharacterized protein</fullName>
    </submittedName>
</protein>
<keyword evidence="2" id="KW-1185">Reference proteome</keyword>
<dbReference type="Proteomes" id="UP000260273">
    <property type="component" value="Segment"/>
</dbReference>
<dbReference type="RefSeq" id="YP_010097483.1">
    <property type="nucleotide sequence ID" value="NC_055758.1"/>
</dbReference>
<proteinExistence type="predicted"/>